<feature type="compositionally biased region" description="Polar residues" evidence="1">
    <location>
        <begin position="755"/>
        <end position="771"/>
    </location>
</feature>
<feature type="region of interest" description="Disordered" evidence="1">
    <location>
        <begin position="894"/>
        <end position="913"/>
    </location>
</feature>
<dbReference type="Gene3D" id="2.30.29.30">
    <property type="entry name" value="Pleckstrin-homology domain (PH domain)/Phosphotyrosine-binding domain (PTB)"/>
    <property type="match status" value="1"/>
</dbReference>
<feature type="region of interest" description="Disordered" evidence="1">
    <location>
        <begin position="634"/>
        <end position="694"/>
    </location>
</feature>
<dbReference type="OrthoDB" id="43122at2759"/>
<evidence type="ECO:0000313" key="3">
    <source>
        <dbReference type="Proteomes" id="UP000504636"/>
    </source>
</evidence>
<feature type="compositionally biased region" description="Low complexity" evidence="1">
    <location>
        <begin position="676"/>
        <end position="689"/>
    </location>
</feature>
<evidence type="ECO:0000313" key="2">
    <source>
        <dbReference type="EMBL" id="KAF2816536.1"/>
    </source>
</evidence>
<dbReference type="InterPro" id="IPR029071">
    <property type="entry name" value="Ubiquitin-like_domsf"/>
</dbReference>
<gene>
    <name evidence="2 4" type="ORF">BDZ99DRAFT_485115</name>
</gene>
<feature type="compositionally biased region" description="Basic and acidic residues" evidence="1">
    <location>
        <begin position="294"/>
        <end position="314"/>
    </location>
</feature>
<dbReference type="RefSeq" id="XP_033583500.1">
    <property type="nucleotide sequence ID" value="XM_033722689.1"/>
</dbReference>
<evidence type="ECO:0008006" key="5">
    <source>
        <dbReference type="Google" id="ProtNLM"/>
    </source>
</evidence>
<dbReference type="PANTHER" id="PTHR38700:SF1">
    <property type="entry name" value="PH DOMAIN-CONTAINING PROTEIN"/>
    <property type="match status" value="1"/>
</dbReference>
<feature type="compositionally biased region" description="Polar residues" evidence="1">
    <location>
        <begin position="259"/>
        <end position="273"/>
    </location>
</feature>
<keyword evidence="3" id="KW-1185">Reference proteome</keyword>
<reference evidence="4" key="3">
    <citation type="submission" date="2025-04" db="UniProtKB">
        <authorList>
            <consortium name="RefSeq"/>
        </authorList>
    </citation>
    <scope>IDENTIFICATION</scope>
    <source>
        <strain evidence="4">CBS 304.34</strain>
    </source>
</reference>
<organism evidence="2">
    <name type="scientific">Mytilinidion resinicola</name>
    <dbReference type="NCBI Taxonomy" id="574789"/>
    <lineage>
        <taxon>Eukaryota</taxon>
        <taxon>Fungi</taxon>
        <taxon>Dikarya</taxon>
        <taxon>Ascomycota</taxon>
        <taxon>Pezizomycotina</taxon>
        <taxon>Dothideomycetes</taxon>
        <taxon>Pleosporomycetidae</taxon>
        <taxon>Mytilinidiales</taxon>
        <taxon>Mytilinidiaceae</taxon>
        <taxon>Mytilinidion</taxon>
    </lineage>
</organism>
<dbReference type="InterPro" id="IPR011993">
    <property type="entry name" value="PH-like_dom_sf"/>
</dbReference>
<accession>A0A6A6Z604</accession>
<proteinExistence type="predicted"/>
<dbReference type="AlphaFoldDB" id="A0A6A6Z604"/>
<evidence type="ECO:0000313" key="4">
    <source>
        <dbReference type="RefSeq" id="XP_033583500.1"/>
    </source>
</evidence>
<name>A0A6A6Z604_9PEZI</name>
<dbReference type="GeneID" id="54463582"/>
<dbReference type="PANTHER" id="PTHR38700">
    <property type="entry name" value="YALI0E22418P"/>
    <property type="match status" value="1"/>
</dbReference>
<reference evidence="4" key="2">
    <citation type="submission" date="2020-04" db="EMBL/GenBank/DDBJ databases">
        <authorList>
            <consortium name="NCBI Genome Project"/>
        </authorList>
    </citation>
    <scope>NUCLEOTIDE SEQUENCE</scope>
    <source>
        <strain evidence="4">CBS 304.34</strain>
    </source>
</reference>
<feature type="region of interest" description="Disordered" evidence="1">
    <location>
        <begin position="928"/>
        <end position="953"/>
    </location>
</feature>
<sequence length="953" mass="104770">MADVSTSAAPKFSRYRSVRRQQEQQLKQPPPPMPPLNPPKETSVSRSMSRYHRQRPGVAVNNAVPPIPDLPGMRSAKSQTLPPPPPVPVPTHATSSPRLRSGTLGPHNASQQTSNEESKASPSMGVAGKQVPLVKRTAREPLATAREEARKLMHGEAERLRRIKEEQRTEREALEARRAEQERRERHEQEKQKALLEAERLKQLQEKAEEEERIRSQQEGESRNKRRLQEASRAKQHQEEEAQPKSRMRARTVGKDQRPSTSKGSPSESRPQTSSQKSLPHSSPSKLGFLKKRNRDDALRALEDRPKTSSRPREISTSSGDKSAPKPLAGFDAPISAVNAGDRRVMVECNGSQILLPVVPETTPLELIRSAANCLSVPIDPKGSVLLENFGKVGVTRPLRHYEHVRDVMNSWDRDDENNLYLVDASTRGAEEELSASQVPTSKPEAFSCFIYYSQKPGKWAKKHFTLRSDGQILLAKNDAGKDSSSVCHLSDFDIYTPTVKKVSKVRPPKKICYAVKSQQKTAMFLDETSFVHFFCTADKAVANAFYKAIQGWRSWYLVNVMGEGQKKAKTAEGATGGGLLPSFGFLGGSPKDEKMASHSRGFSVDSHYQLGSFKPLLDLSMFEKEEKKDNNNVADDWRLPMDTKAIHSRKMSTRVREPPPPSGHATKYSQNSNRLNSLAQSTSSSHQSNGEEPFAATGLLGRQYSHRQKLLQEREQNTSSNIGPFTGGSNLISNVNSPYMANEPGAGLGRKSSVRSTRQSSDLNRSASTRNKPKPLIDLTPQYREPPQHARKGKGYIPDASNEPLVSSATSPDEAIKIPPSTDWRARPSTSANHGNYGSGNYERSRSLRGGPPAGLAAYAVNIHDNVPQDESDAFTGRGLLANAGFSQGGVKTGRGVMDGSKAKGPMLDVDDRSKFVPGSLLSGVEKVQGSGGPIIDREKRHTADVATGEGT</sequence>
<feature type="compositionally biased region" description="Pro residues" evidence="1">
    <location>
        <begin position="28"/>
        <end position="38"/>
    </location>
</feature>
<feature type="compositionally biased region" description="Low complexity" evidence="1">
    <location>
        <begin position="274"/>
        <end position="287"/>
    </location>
</feature>
<dbReference type="Proteomes" id="UP000504636">
    <property type="component" value="Unplaced"/>
</dbReference>
<protein>
    <recommendedName>
        <fullName evidence="5">PH domain-containing protein</fullName>
    </recommendedName>
</protein>
<dbReference type="SUPFAM" id="SSF54236">
    <property type="entry name" value="Ubiquitin-like"/>
    <property type="match status" value="1"/>
</dbReference>
<feature type="region of interest" description="Disordered" evidence="1">
    <location>
        <begin position="737"/>
        <end position="850"/>
    </location>
</feature>
<feature type="compositionally biased region" description="Basic and acidic residues" evidence="1">
    <location>
        <begin position="145"/>
        <end position="244"/>
    </location>
</feature>
<feature type="compositionally biased region" description="Basic and acidic residues" evidence="1">
    <location>
        <begin position="634"/>
        <end position="646"/>
    </location>
</feature>
<evidence type="ECO:0000256" key="1">
    <source>
        <dbReference type="SAM" id="MobiDB-lite"/>
    </source>
</evidence>
<reference evidence="2 4" key="1">
    <citation type="journal article" date="2020" name="Stud. Mycol.">
        <title>101 Dothideomycetes genomes: a test case for predicting lifestyles and emergence of pathogens.</title>
        <authorList>
            <person name="Haridas S."/>
            <person name="Albert R."/>
            <person name="Binder M."/>
            <person name="Bloem J."/>
            <person name="Labutti K."/>
            <person name="Salamov A."/>
            <person name="Andreopoulos B."/>
            <person name="Baker S."/>
            <person name="Barry K."/>
            <person name="Bills G."/>
            <person name="Bluhm B."/>
            <person name="Cannon C."/>
            <person name="Castanera R."/>
            <person name="Culley D."/>
            <person name="Daum C."/>
            <person name="Ezra D."/>
            <person name="Gonzalez J."/>
            <person name="Henrissat B."/>
            <person name="Kuo A."/>
            <person name="Liang C."/>
            <person name="Lipzen A."/>
            <person name="Lutzoni F."/>
            <person name="Magnuson J."/>
            <person name="Mondo S."/>
            <person name="Nolan M."/>
            <person name="Ohm R."/>
            <person name="Pangilinan J."/>
            <person name="Park H.-J."/>
            <person name="Ramirez L."/>
            <person name="Alfaro M."/>
            <person name="Sun H."/>
            <person name="Tritt A."/>
            <person name="Yoshinaga Y."/>
            <person name="Zwiers L.-H."/>
            <person name="Turgeon B."/>
            <person name="Goodwin S."/>
            <person name="Spatafora J."/>
            <person name="Crous P."/>
            <person name="Grigoriev I."/>
        </authorList>
    </citation>
    <scope>NUCLEOTIDE SEQUENCE</scope>
    <source>
        <strain evidence="2 4">CBS 304.34</strain>
    </source>
</reference>
<dbReference type="EMBL" id="MU003693">
    <property type="protein sequence ID" value="KAF2816536.1"/>
    <property type="molecule type" value="Genomic_DNA"/>
</dbReference>
<feature type="region of interest" description="Disordered" evidence="1">
    <location>
        <begin position="1"/>
        <end position="330"/>
    </location>
</feature>